<proteinExistence type="predicted"/>
<gene>
    <name evidence="1" type="ORF">LCGC14_3145990</name>
</gene>
<name>A0A0F8Y2D9_9ZZZZ</name>
<sequence>MKLKLYNEETAGKELTVFLKIDSHIRDVININ</sequence>
<reference evidence="1" key="1">
    <citation type="journal article" date="2015" name="Nature">
        <title>Complex archaea that bridge the gap between prokaryotes and eukaryotes.</title>
        <authorList>
            <person name="Spang A."/>
            <person name="Saw J.H."/>
            <person name="Jorgensen S.L."/>
            <person name="Zaremba-Niedzwiedzka K."/>
            <person name="Martijn J."/>
            <person name="Lind A.E."/>
            <person name="van Eijk R."/>
            <person name="Schleper C."/>
            <person name="Guy L."/>
            <person name="Ettema T.J."/>
        </authorList>
    </citation>
    <scope>NUCLEOTIDE SEQUENCE</scope>
</reference>
<feature type="non-terminal residue" evidence="1">
    <location>
        <position position="32"/>
    </location>
</feature>
<evidence type="ECO:0000313" key="1">
    <source>
        <dbReference type="EMBL" id="KKK48349.1"/>
    </source>
</evidence>
<comment type="caution">
    <text evidence="1">The sequence shown here is derived from an EMBL/GenBank/DDBJ whole genome shotgun (WGS) entry which is preliminary data.</text>
</comment>
<dbReference type="EMBL" id="LAZR01069108">
    <property type="protein sequence ID" value="KKK48349.1"/>
    <property type="molecule type" value="Genomic_DNA"/>
</dbReference>
<protein>
    <submittedName>
        <fullName evidence="1">Uncharacterized protein</fullName>
    </submittedName>
</protein>
<organism evidence="1">
    <name type="scientific">marine sediment metagenome</name>
    <dbReference type="NCBI Taxonomy" id="412755"/>
    <lineage>
        <taxon>unclassified sequences</taxon>
        <taxon>metagenomes</taxon>
        <taxon>ecological metagenomes</taxon>
    </lineage>
</organism>
<accession>A0A0F8Y2D9</accession>
<dbReference type="AlphaFoldDB" id="A0A0F8Y2D9"/>